<dbReference type="EMBL" id="AP023418">
    <property type="protein sequence ID" value="BCK82413.1"/>
    <property type="molecule type" value="Genomic_DNA"/>
</dbReference>
<comment type="subcellular location">
    <subcellularLocation>
        <location evidence="1">Cytoplasm</location>
    </subcellularLocation>
</comment>
<keyword evidence="5" id="KW-0717">Septation</keyword>
<dbReference type="KEGG" id="vcop:MM50RIKEN_21760"/>
<dbReference type="GO" id="GO:0043093">
    <property type="term" value="P:FtsZ-dependent cytokinesis"/>
    <property type="evidence" value="ECO:0007669"/>
    <property type="project" value="TreeGrafter"/>
</dbReference>
<evidence type="ECO:0000256" key="4">
    <source>
        <dbReference type="ARBA" id="ARBA00022618"/>
    </source>
</evidence>
<gene>
    <name evidence="11" type="ORF">MM50RIKEN_21760</name>
</gene>
<dbReference type="GO" id="GO:0005829">
    <property type="term" value="C:cytosol"/>
    <property type="evidence" value="ECO:0007669"/>
    <property type="project" value="TreeGrafter"/>
</dbReference>
<evidence type="ECO:0000256" key="10">
    <source>
        <dbReference type="SAM" id="Coils"/>
    </source>
</evidence>
<dbReference type="Gene3D" id="6.10.250.790">
    <property type="match status" value="1"/>
</dbReference>
<name>A0A810QD02_9FIRM</name>
<evidence type="ECO:0000256" key="8">
    <source>
        <dbReference type="ARBA" id="ARBA00026068"/>
    </source>
</evidence>
<comment type="function">
    <text evidence="7">Activator of cell division through the inhibition of FtsZ GTPase activity, therefore promoting FtsZ assembly into bundles of protofilaments necessary for the formation of the division Z ring. It is recruited early at mid-cell but it is not essential for cell division.</text>
</comment>
<dbReference type="Proteomes" id="UP000681035">
    <property type="component" value="Chromosome"/>
</dbReference>
<feature type="coiled-coil region" evidence="10">
    <location>
        <begin position="55"/>
        <end position="103"/>
    </location>
</feature>
<evidence type="ECO:0000256" key="5">
    <source>
        <dbReference type="ARBA" id="ARBA00023210"/>
    </source>
</evidence>
<dbReference type="InterPro" id="IPR053712">
    <property type="entry name" value="Bac_CellDiv_Activator"/>
</dbReference>
<dbReference type="InterPro" id="IPR036192">
    <property type="entry name" value="Cell_div_ZapA-like_sf"/>
</dbReference>
<evidence type="ECO:0000256" key="3">
    <source>
        <dbReference type="ARBA" id="ARBA00022490"/>
    </source>
</evidence>
<dbReference type="PANTHER" id="PTHR34981:SF1">
    <property type="entry name" value="CELL DIVISION PROTEIN ZAPA"/>
    <property type="match status" value="1"/>
</dbReference>
<evidence type="ECO:0000256" key="1">
    <source>
        <dbReference type="ARBA" id="ARBA00004496"/>
    </source>
</evidence>
<dbReference type="GO" id="GO:0000921">
    <property type="term" value="P:septin ring assembly"/>
    <property type="evidence" value="ECO:0007669"/>
    <property type="project" value="TreeGrafter"/>
</dbReference>
<sequence>MANRITMSICGEDYTLVADESAAYMEKVGALVDEKMTQLQEGAHVSRIDAAVLTAVNLADELLKAQEAAENLRRQLKTYLDEASQAKAEASELKRQLFKAQQGHK</sequence>
<evidence type="ECO:0000256" key="6">
    <source>
        <dbReference type="ARBA" id="ARBA00023306"/>
    </source>
</evidence>
<comment type="subunit">
    <text evidence="8">Homodimer. Interacts with FtsZ.</text>
</comment>
<evidence type="ECO:0000313" key="11">
    <source>
        <dbReference type="EMBL" id="BCK82413.1"/>
    </source>
</evidence>
<dbReference type="SUPFAM" id="SSF102829">
    <property type="entry name" value="Cell division protein ZapA-like"/>
    <property type="match status" value="1"/>
</dbReference>
<dbReference type="InterPro" id="IPR007838">
    <property type="entry name" value="Cell_div_ZapA-like"/>
</dbReference>
<protein>
    <recommendedName>
        <fullName evidence="2">Cell division protein ZapA</fullName>
    </recommendedName>
    <alternativeName>
        <fullName evidence="9">Z ring-associated protein ZapA</fullName>
    </alternativeName>
</protein>
<dbReference type="AlphaFoldDB" id="A0A810QD02"/>
<evidence type="ECO:0000256" key="9">
    <source>
        <dbReference type="ARBA" id="ARBA00033158"/>
    </source>
</evidence>
<evidence type="ECO:0000313" key="12">
    <source>
        <dbReference type="Proteomes" id="UP000681035"/>
    </source>
</evidence>
<keyword evidence="3" id="KW-0963">Cytoplasm</keyword>
<proteinExistence type="predicted"/>
<reference evidence="11" key="1">
    <citation type="submission" date="2020-09" db="EMBL/GenBank/DDBJ databases">
        <title>New species isolated from human feces.</title>
        <authorList>
            <person name="Kitahara M."/>
            <person name="Shigeno Y."/>
            <person name="Shime M."/>
            <person name="Matsumoto Y."/>
            <person name="Nakamura S."/>
            <person name="Motooka D."/>
            <person name="Fukuoka S."/>
            <person name="Nishikawa H."/>
            <person name="Benno Y."/>
        </authorList>
    </citation>
    <scope>NUCLEOTIDE SEQUENCE</scope>
    <source>
        <strain evidence="11">MM50</strain>
    </source>
</reference>
<evidence type="ECO:0000256" key="2">
    <source>
        <dbReference type="ARBA" id="ARBA00015195"/>
    </source>
</evidence>
<accession>A0A810QD02</accession>
<dbReference type="Pfam" id="PF05164">
    <property type="entry name" value="ZapA"/>
    <property type="match status" value="1"/>
</dbReference>
<evidence type="ECO:0000256" key="7">
    <source>
        <dbReference type="ARBA" id="ARBA00024910"/>
    </source>
</evidence>
<dbReference type="GO" id="GO:0030428">
    <property type="term" value="C:cell septum"/>
    <property type="evidence" value="ECO:0007669"/>
    <property type="project" value="TreeGrafter"/>
</dbReference>
<keyword evidence="4" id="KW-0132">Cell division</keyword>
<keyword evidence="10" id="KW-0175">Coiled coil</keyword>
<dbReference type="GO" id="GO:0032153">
    <property type="term" value="C:cell division site"/>
    <property type="evidence" value="ECO:0007669"/>
    <property type="project" value="TreeGrafter"/>
</dbReference>
<dbReference type="PANTHER" id="PTHR34981">
    <property type="entry name" value="CELL DIVISION PROTEIN ZAPA"/>
    <property type="match status" value="1"/>
</dbReference>
<keyword evidence="6" id="KW-0131">Cell cycle</keyword>
<dbReference type="GO" id="GO:0000917">
    <property type="term" value="P:division septum assembly"/>
    <property type="evidence" value="ECO:0007669"/>
    <property type="project" value="UniProtKB-KW"/>
</dbReference>
<keyword evidence="12" id="KW-1185">Reference proteome</keyword>
<organism evidence="11 12">
    <name type="scientific">Vescimonas coprocola</name>
    <dbReference type="NCBI Taxonomy" id="2714355"/>
    <lineage>
        <taxon>Bacteria</taxon>
        <taxon>Bacillati</taxon>
        <taxon>Bacillota</taxon>
        <taxon>Clostridia</taxon>
        <taxon>Eubacteriales</taxon>
        <taxon>Oscillospiraceae</taxon>
        <taxon>Vescimonas</taxon>
    </lineage>
</organism>
<dbReference type="RefSeq" id="WP_021858276.1">
    <property type="nucleotide sequence ID" value="NZ_AP023418.1"/>
</dbReference>